<sequence>DQRCLSFSSLHNYMAGKPAGNPRGPGVTMFKTDAGTPLYFNFHATDPDEDNEGDRPAGHTIVTGMTGQGKTVLLGILLAQAGKFRPSVVVFDKDRGMQGTVMAMGGKYFPLAMGQATGMNPLQLEPTPENLIFLKALIKQLAESSGDPVNHNDEVEISRALDTVMFRLDKPLRRLSLLLQNLPNPMPDPNDPNPRPTVHARLLKWAEGGEYGWLFDNETDDIDLTRYRLIKVMDEFWKPLEDSFFTKWSKDGLKTIRKANGLLVFATQEPGDALESPIARTIIQQCATQIFLPNPMASRADYVDGFKLTDAEFDLVKSLPQDSRKFVVKQGGSCAVSDELLVLSCSPDRAEMIEAVIADVGDDPDRWVPAFVSRVKTKEKPQ</sequence>
<reference evidence="1 2" key="1">
    <citation type="submission" date="2014-02" db="EMBL/GenBank/DDBJ databases">
        <title>Genome sequence of Xanthomonas axonopodis DSM 3585 (T).</title>
        <authorList>
            <person name="Midha S."/>
            <person name="Patil P.B."/>
        </authorList>
    </citation>
    <scope>NUCLEOTIDE SEQUENCE [LARGE SCALE GENOMIC DNA]</scope>
    <source>
        <strain evidence="1 2">DSM 3585</strain>
    </source>
</reference>
<evidence type="ECO:0000313" key="2">
    <source>
        <dbReference type="Proteomes" id="UP000054035"/>
    </source>
</evidence>
<dbReference type="AlphaFoldDB" id="A0A0P6VPD4"/>
<name>A0A0P6VPD4_9XANT</name>
<dbReference type="Gene3D" id="3.40.50.300">
    <property type="entry name" value="P-loop containing nucleotide triphosphate hydrolases"/>
    <property type="match status" value="1"/>
</dbReference>
<organism evidence="1 2">
    <name type="scientific">Xanthomonas axonopodis</name>
    <dbReference type="NCBI Taxonomy" id="53413"/>
    <lineage>
        <taxon>Bacteria</taxon>
        <taxon>Pseudomonadati</taxon>
        <taxon>Pseudomonadota</taxon>
        <taxon>Gammaproteobacteria</taxon>
        <taxon>Lysobacterales</taxon>
        <taxon>Lysobacteraceae</taxon>
        <taxon>Xanthomonas</taxon>
    </lineage>
</organism>
<evidence type="ECO:0000313" key="1">
    <source>
        <dbReference type="EMBL" id="KPL47822.1"/>
    </source>
</evidence>
<comment type="caution">
    <text evidence="1">The sequence shown here is derived from an EMBL/GenBank/DDBJ whole genome shotgun (WGS) entry which is preliminary data.</text>
</comment>
<protein>
    <submittedName>
        <fullName evidence="1">Type VI secretion protein</fullName>
    </submittedName>
</protein>
<dbReference type="Proteomes" id="UP000054035">
    <property type="component" value="Unassembled WGS sequence"/>
</dbReference>
<dbReference type="PANTHER" id="PTHR30121">
    <property type="entry name" value="UNCHARACTERIZED PROTEIN YJGR-RELATED"/>
    <property type="match status" value="1"/>
</dbReference>
<feature type="non-terminal residue" evidence="1">
    <location>
        <position position="1"/>
    </location>
</feature>
<proteinExistence type="predicted"/>
<dbReference type="InterPro" id="IPR027417">
    <property type="entry name" value="P-loop_NTPase"/>
</dbReference>
<dbReference type="PATRIC" id="fig|53413.25.peg.2017"/>
<dbReference type="EMBL" id="JFAQ01000209">
    <property type="protein sequence ID" value="KPL47822.1"/>
    <property type="molecule type" value="Genomic_DNA"/>
</dbReference>
<dbReference type="PANTHER" id="PTHR30121:SF12">
    <property type="entry name" value="TYPE IV SECRETION SYSTEM PROTEIN CAGE"/>
    <property type="match status" value="1"/>
</dbReference>
<dbReference type="SUPFAM" id="SSF52540">
    <property type="entry name" value="P-loop containing nucleoside triphosphate hydrolases"/>
    <property type="match status" value="1"/>
</dbReference>
<gene>
    <name evidence="1" type="ORF">XAXN_17515</name>
</gene>
<dbReference type="InterPro" id="IPR051162">
    <property type="entry name" value="T4SS_component"/>
</dbReference>
<accession>A0A0P6VPD4</accession>